<evidence type="ECO:0000313" key="3">
    <source>
        <dbReference type="Proteomes" id="UP000253090"/>
    </source>
</evidence>
<comment type="caution">
    <text evidence="2">The sequence shown here is derived from an EMBL/GenBank/DDBJ whole genome shotgun (WGS) entry which is preliminary data.</text>
</comment>
<sequence>MEEPFPARLDNRWEGLFGLNRKIIDRAKKVTYIWFLYLFMYTNVNGISKMGG</sequence>
<name>A0A369BDD1_9BACL</name>
<evidence type="ECO:0000313" key="2">
    <source>
        <dbReference type="EMBL" id="RCX18596.1"/>
    </source>
</evidence>
<evidence type="ECO:0000256" key="1">
    <source>
        <dbReference type="SAM" id="Phobius"/>
    </source>
</evidence>
<gene>
    <name evidence="2" type="ORF">DFP94_106130</name>
</gene>
<keyword evidence="1" id="KW-0472">Membrane</keyword>
<protein>
    <submittedName>
        <fullName evidence="2">Uncharacterized protein</fullName>
    </submittedName>
</protein>
<reference evidence="2 3" key="1">
    <citation type="submission" date="2018-07" db="EMBL/GenBank/DDBJ databases">
        <title>Genomic Encyclopedia of Type Strains, Phase III (KMG-III): the genomes of soil and plant-associated and newly described type strains.</title>
        <authorList>
            <person name="Whitman W."/>
        </authorList>
    </citation>
    <scope>NUCLEOTIDE SEQUENCE [LARGE SCALE GENOMIC DNA]</scope>
    <source>
        <strain evidence="2 3">CECT 8333</strain>
    </source>
</reference>
<keyword evidence="1" id="KW-1133">Transmembrane helix</keyword>
<dbReference type="EMBL" id="QPJW01000006">
    <property type="protein sequence ID" value="RCX18596.1"/>
    <property type="molecule type" value="Genomic_DNA"/>
</dbReference>
<dbReference type="Proteomes" id="UP000253090">
    <property type="component" value="Unassembled WGS sequence"/>
</dbReference>
<dbReference type="AlphaFoldDB" id="A0A369BDD1"/>
<feature type="transmembrane region" description="Helical" evidence="1">
    <location>
        <begin position="30"/>
        <end position="48"/>
    </location>
</feature>
<organism evidence="2 3">
    <name type="scientific">Fontibacillus phaseoli</name>
    <dbReference type="NCBI Taxonomy" id="1416533"/>
    <lineage>
        <taxon>Bacteria</taxon>
        <taxon>Bacillati</taxon>
        <taxon>Bacillota</taxon>
        <taxon>Bacilli</taxon>
        <taxon>Bacillales</taxon>
        <taxon>Paenibacillaceae</taxon>
        <taxon>Fontibacillus</taxon>
    </lineage>
</organism>
<proteinExistence type="predicted"/>
<keyword evidence="3" id="KW-1185">Reference proteome</keyword>
<accession>A0A369BDD1</accession>
<keyword evidence="1" id="KW-0812">Transmembrane</keyword>